<accession>A0A2G4F0I9</accession>
<dbReference type="InterPro" id="IPR008629">
    <property type="entry name" value="GUN4-like"/>
</dbReference>
<name>A0A2G4F0I9_9CYAN</name>
<dbReference type="EMBL" id="NXIB02000058">
    <property type="protein sequence ID" value="PHX55284.1"/>
    <property type="molecule type" value="Genomic_DNA"/>
</dbReference>
<evidence type="ECO:0000313" key="3">
    <source>
        <dbReference type="EMBL" id="PHX55284.1"/>
    </source>
</evidence>
<comment type="caution">
    <text evidence="3">The sequence shown here is derived from an EMBL/GenBank/DDBJ whole genome shotgun (WGS) entry which is preliminary data.</text>
</comment>
<dbReference type="InterPro" id="IPR037215">
    <property type="entry name" value="GUN4-like_sf"/>
</dbReference>
<dbReference type="RefSeq" id="WP_096832116.1">
    <property type="nucleotide sequence ID" value="NZ_NXIB02000058.1"/>
</dbReference>
<dbReference type="AlphaFoldDB" id="A0A2G4F0I9"/>
<feature type="transmembrane region" description="Helical" evidence="1">
    <location>
        <begin position="6"/>
        <end position="22"/>
    </location>
</feature>
<keyword evidence="1" id="KW-0812">Transmembrane</keyword>
<dbReference type="Gene3D" id="1.10.10.1770">
    <property type="entry name" value="Gun4-like"/>
    <property type="match status" value="1"/>
</dbReference>
<dbReference type="GO" id="GO:0046906">
    <property type="term" value="F:tetrapyrrole binding"/>
    <property type="evidence" value="ECO:0007669"/>
    <property type="project" value="TreeGrafter"/>
</dbReference>
<dbReference type="OrthoDB" id="7915178at2"/>
<feature type="domain" description="GUN4-like" evidence="2">
    <location>
        <begin position="73"/>
        <end position="192"/>
    </location>
</feature>
<evidence type="ECO:0000313" key="4">
    <source>
        <dbReference type="Proteomes" id="UP000226442"/>
    </source>
</evidence>
<evidence type="ECO:0000259" key="2">
    <source>
        <dbReference type="Pfam" id="PF05419"/>
    </source>
</evidence>
<protein>
    <recommendedName>
        <fullName evidence="2">GUN4-like domain-containing protein</fullName>
    </recommendedName>
</protein>
<gene>
    <name evidence="3" type="ORF">CP500_011600</name>
</gene>
<dbReference type="Proteomes" id="UP000226442">
    <property type="component" value="Unassembled WGS sequence"/>
</dbReference>
<dbReference type="PANTHER" id="PTHR34800">
    <property type="entry name" value="TETRAPYRROLE-BINDING PROTEIN, CHLOROPLASTIC"/>
    <property type="match status" value="1"/>
</dbReference>
<keyword evidence="4" id="KW-1185">Reference proteome</keyword>
<keyword evidence="1" id="KW-1133">Transmembrane helix</keyword>
<dbReference type="Gene3D" id="1.25.40.620">
    <property type="match status" value="1"/>
</dbReference>
<dbReference type="Pfam" id="PF05419">
    <property type="entry name" value="GUN4"/>
    <property type="match status" value="1"/>
</dbReference>
<organism evidence="3 4">
    <name type="scientific">Tychonema bourrellyi FEM_GT703</name>
    <dbReference type="NCBI Taxonomy" id="2040638"/>
    <lineage>
        <taxon>Bacteria</taxon>
        <taxon>Bacillati</taxon>
        <taxon>Cyanobacteriota</taxon>
        <taxon>Cyanophyceae</taxon>
        <taxon>Oscillatoriophycideae</taxon>
        <taxon>Oscillatoriales</taxon>
        <taxon>Microcoleaceae</taxon>
        <taxon>Tychonema</taxon>
    </lineage>
</organism>
<reference evidence="3" key="1">
    <citation type="submission" date="2017-10" db="EMBL/GenBank/DDBJ databases">
        <title>Draft genome sequence of the planktic cyanobacteria Tychonema bourrellyi isolated from alpine lentic freshwater.</title>
        <authorList>
            <person name="Tett A."/>
            <person name="Armanini F."/>
            <person name="Asnicar F."/>
            <person name="Boscaini A."/>
            <person name="Pasolli E."/>
            <person name="Zolfo M."/>
            <person name="Donati C."/>
            <person name="Salmaso N."/>
            <person name="Segata N."/>
        </authorList>
    </citation>
    <scope>NUCLEOTIDE SEQUENCE</scope>
    <source>
        <strain evidence="3">FEM_GT703</strain>
    </source>
</reference>
<dbReference type="SUPFAM" id="SSF140869">
    <property type="entry name" value="GUN4-like"/>
    <property type="match status" value="1"/>
</dbReference>
<proteinExistence type="predicted"/>
<dbReference type="CDD" id="cd16383">
    <property type="entry name" value="GUN4"/>
    <property type="match status" value="1"/>
</dbReference>
<keyword evidence="1" id="KW-0472">Membrane</keyword>
<dbReference type="PANTHER" id="PTHR34800:SF1">
    <property type="entry name" value="TETRAPYRROLE-BINDING PROTEIN, CHLOROPLASTIC"/>
    <property type="match status" value="1"/>
</dbReference>
<sequence>MTVTGLIIFLIIILLVFSVVILKKNHRLHQQRKQKNIRENLSEQLSEEKEEITTIPPPPILNIPKPTSIFLVSDKGIDYTELQHLLENLQWQKADAETRFILQKIGNVVNSNYLNANDIFQLSCIDLQTIDTLWLYYSNCHFGLTVQYQLWQESKQELNLFGEWVGWCKRGVFIRESELIYDLTAPAGHLPVAYIPIVGNCLWIVLDSVTWFNQKLQSCQQN</sequence>
<evidence type="ECO:0000256" key="1">
    <source>
        <dbReference type="SAM" id="Phobius"/>
    </source>
</evidence>